<dbReference type="Pfam" id="PF02752">
    <property type="entry name" value="Arrestin_C"/>
    <property type="match status" value="1"/>
</dbReference>
<dbReference type="SMART" id="SM01017">
    <property type="entry name" value="Arrestin_C"/>
    <property type="match status" value="1"/>
</dbReference>
<dbReference type="EMBL" id="OVEO01000018">
    <property type="protein sequence ID" value="SPR01570.1"/>
    <property type="molecule type" value="Genomic_DNA"/>
</dbReference>
<evidence type="ECO:0000313" key="3">
    <source>
        <dbReference type="Proteomes" id="UP000290189"/>
    </source>
</evidence>
<dbReference type="PANTHER" id="PTHR11188">
    <property type="entry name" value="ARRESTIN DOMAIN CONTAINING PROTEIN"/>
    <property type="match status" value="1"/>
</dbReference>
<dbReference type="InterPro" id="IPR014752">
    <property type="entry name" value="Arrestin-like_C"/>
</dbReference>
<feature type="domain" description="Arrestin C-terminal-like" evidence="1">
    <location>
        <begin position="205"/>
        <end position="341"/>
    </location>
</feature>
<dbReference type="InterPro" id="IPR011021">
    <property type="entry name" value="Arrestin-like_N"/>
</dbReference>
<dbReference type="GO" id="GO:0015031">
    <property type="term" value="P:protein transport"/>
    <property type="evidence" value="ECO:0007669"/>
    <property type="project" value="TreeGrafter"/>
</dbReference>
<evidence type="ECO:0000313" key="2">
    <source>
        <dbReference type="EMBL" id="SPR01570.1"/>
    </source>
</evidence>
<dbReference type="InterPro" id="IPR014756">
    <property type="entry name" value="Ig_E-set"/>
</dbReference>
<name>A0A3P3YP46_PLABS</name>
<dbReference type="PANTHER" id="PTHR11188:SF17">
    <property type="entry name" value="FI21816P1"/>
    <property type="match status" value="1"/>
</dbReference>
<protein>
    <recommendedName>
        <fullName evidence="1">Arrestin C-terminal-like domain-containing protein</fullName>
    </recommendedName>
</protein>
<gene>
    <name evidence="2" type="ORF">PLBR_LOCUS8785</name>
</gene>
<geneLocation type="mitochondrion" evidence="2"/>
<organism evidence="2 3">
    <name type="scientific">Plasmodiophora brassicae</name>
    <name type="common">Clubroot disease agent</name>
    <dbReference type="NCBI Taxonomy" id="37360"/>
    <lineage>
        <taxon>Eukaryota</taxon>
        <taxon>Sar</taxon>
        <taxon>Rhizaria</taxon>
        <taxon>Endomyxa</taxon>
        <taxon>Phytomyxea</taxon>
        <taxon>Plasmodiophorida</taxon>
        <taxon>Plasmodiophoridae</taxon>
        <taxon>Plasmodiophora</taxon>
    </lineage>
</organism>
<dbReference type="Gene3D" id="2.60.40.640">
    <property type="match status" value="2"/>
</dbReference>
<dbReference type="InterPro" id="IPR011022">
    <property type="entry name" value="Arrestin_C-like"/>
</dbReference>
<sequence length="379" mass="41780">MTTLGSGHMSTVVTPAFLSATAMVVRTVDPAYSGTQVVRGHLFVNVVSPLATDGIYLQINGHESASWSALARDRSKGDKKRVTVHHHENSREIFNVRAPIHLADDVLQPGHYLFPFEFELPRNVPGSFADDRAPTHPDITDAGQYRARVSYAMTAEMVVRPDNPDDDYAVIRATCDLIVKGRPLASIATVKRDCNAAIRTWCCLNKGSVFLRVRFAQKAYQSGTTADLIVEFNNSSTVDVEHIKVELYRSLQMHGTTARYCRIDRVRVQVADGVQAGDDRMGDNALRIPLSLTDDDGKPLTPTTLGRVVVCRYWIEVFVPVPCGSGDIEARLPVTVIVPHCTPAEWAVNPLLGWDPVVSRIVNLDVEEDGSSRTYLIDA</sequence>
<dbReference type="Proteomes" id="UP000290189">
    <property type="component" value="Unassembled WGS sequence"/>
</dbReference>
<dbReference type="InterPro" id="IPR050357">
    <property type="entry name" value="Arrestin_domain-protein"/>
</dbReference>
<keyword evidence="2" id="KW-0496">Mitochondrion</keyword>
<dbReference type="GO" id="GO:0005737">
    <property type="term" value="C:cytoplasm"/>
    <property type="evidence" value="ECO:0007669"/>
    <property type="project" value="TreeGrafter"/>
</dbReference>
<reference evidence="2 3" key="1">
    <citation type="submission" date="2018-03" db="EMBL/GenBank/DDBJ databases">
        <authorList>
            <person name="Fogelqvist J."/>
        </authorList>
    </citation>
    <scope>NUCLEOTIDE SEQUENCE [LARGE SCALE GENOMIC DNA]</scope>
</reference>
<dbReference type="SUPFAM" id="SSF81296">
    <property type="entry name" value="E set domains"/>
    <property type="match status" value="1"/>
</dbReference>
<dbReference type="AlphaFoldDB" id="A0A3P3YP46"/>
<proteinExistence type="predicted"/>
<evidence type="ECO:0000259" key="1">
    <source>
        <dbReference type="SMART" id="SM01017"/>
    </source>
</evidence>
<accession>A0A3P3YP46</accession>
<dbReference type="Pfam" id="PF00339">
    <property type="entry name" value="Arrestin_N"/>
    <property type="match status" value="1"/>
</dbReference>